<accession>A0A8J3AKQ8</accession>
<evidence type="ECO:0000259" key="2">
    <source>
        <dbReference type="PROSITE" id="PS51910"/>
    </source>
</evidence>
<dbReference type="InterPro" id="IPR029070">
    <property type="entry name" value="Chitinase_insertion_sf"/>
</dbReference>
<evidence type="ECO:0000313" key="3">
    <source>
        <dbReference type="EMBL" id="GGI15383.1"/>
    </source>
</evidence>
<dbReference type="Gene3D" id="3.20.20.80">
    <property type="entry name" value="Glycosidases"/>
    <property type="match status" value="1"/>
</dbReference>
<dbReference type="InterPro" id="IPR001223">
    <property type="entry name" value="Glyco_hydro18_cat"/>
</dbReference>
<sequence>MMRKFAVIVAVIFFSLSTLPKHPSAVTKKLVLGYYTNKPSSTNSFQTNYKFMNQIATDTYKFDATGKVLGTAPKEIVDLANSKQVQPFAVVSNYGKTDWDTALAHKILSNTDIRKKFISNLLSLLRTNQYKGVNIDFEALSPKDRVLFSKFIQAVSKKLSTNGYLTMVSVPAKVKENPSDSWSGAYDFKTLGKCANFVQIMTYDETGYWWNLPGSVASLPWINASLNYAISVMSPKKILMGIGAYGNDWNITSRNIKENRRVPLSEIPQLLKRTGAAPIRDKASASLHFRYKDQNGHTHEVWYDDATSISKKAQYTNKYNLGGISIFALGMEGPEFWGAINRGLQ</sequence>
<gene>
    <name evidence="3" type="primary">yvbX</name>
    <name evidence="3" type="ORF">GCM10007380_27700</name>
</gene>
<feature type="signal peptide" evidence="1">
    <location>
        <begin position="1"/>
        <end position="20"/>
    </location>
</feature>
<dbReference type="InterPro" id="IPR017853">
    <property type="entry name" value="GH"/>
</dbReference>
<dbReference type="GO" id="GO:0008061">
    <property type="term" value="F:chitin binding"/>
    <property type="evidence" value="ECO:0007669"/>
    <property type="project" value="InterPro"/>
</dbReference>
<dbReference type="Proteomes" id="UP000626244">
    <property type="component" value="Unassembled WGS sequence"/>
</dbReference>
<proteinExistence type="predicted"/>
<dbReference type="PROSITE" id="PS51910">
    <property type="entry name" value="GH18_2"/>
    <property type="match status" value="1"/>
</dbReference>
<evidence type="ECO:0000256" key="1">
    <source>
        <dbReference type="SAM" id="SignalP"/>
    </source>
</evidence>
<evidence type="ECO:0000313" key="4">
    <source>
        <dbReference type="Proteomes" id="UP000626244"/>
    </source>
</evidence>
<organism evidence="3 4">
    <name type="scientific">Gottfriedia solisilvae</name>
    <dbReference type="NCBI Taxonomy" id="1516104"/>
    <lineage>
        <taxon>Bacteria</taxon>
        <taxon>Bacillati</taxon>
        <taxon>Bacillota</taxon>
        <taxon>Bacilli</taxon>
        <taxon>Bacillales</taxon>
        <taxon>Bacillaceae</taxon>
        <taxon>Gottfriedia</taxon>
    </lineage>
</organism>
<dbReference type="Pfam" id="PF00704">
    <property type="entry name" value="Glyco_hydro_18"/>
    <property type="match status" value="1"/>
</dbReference>
<protein>
    <submittedName>
        <fullName evidence="3">Putative glycosylase YvbX</fullName>
    </submittedName>
</protein>
<name>A0A8J3AKQ8_9BACI</name>
<dbReference type="GO" id="GO:0005975">
    <property type="term" value="P:carbohydrate metabolic process"/>
    <property type="evidence" value="ECO:0007669"/>
    <property type="project" value="InterPro"/>
</dbReference>
<dbReference type="Gene3D" id="3.10.50.10">
    <property type="match status" value="1"/>
</dbReference>
<keyword evidence="1" id="KW-0732">Signal</keyword>
<dbReference type="SUPFAM" id="SSF51445">
    <property type="entry name" value="(Trans)glycosidases"/>
    <property type="match status" value="1"/>
</dbReference>
<dbReference type="OrthoDB" id="9775889at2"/>
<reference evidence="4" key="1">
    <citation type="journal article" date="2019" name="Int. J. Syst. Evol. Microbiol.">
        <title>The Global Catalogue of Microorganisms (GCM) 10K type strain sequencing project: providing services to taxonomists for standard genome sequencing and annotation.</title>
        <authorList>
            <consortium name="The Broad Institute Genomics Platform"/>
            <consortium name="The Broad Institute Genome Sequencing Center for Infectious Disease"/>
            <person name="Wu L."/>
            <person name="Ma J."/>
        </authorList>
    </citation>
    <scope>NUCLEOTIDE SEQUENCE [LARGE SCALE GENOMIC DNA]</scope>
    <source>
        <strain evidence="4">CGMCC 1.14993</strain>
    </source>
</reference>
<dbReference type="SMART" id="SM00636">
    <property type="entry name" value="Glyco_18"/>
    <property type="match status" value="1"/>
</dbReference>
<comment type="caution">
    <text evidence="3">The sequence shown here is derived from an EMBL/GenBank/DDBJ whole genome shotgun (WGS) entry which is preliminary data.</text>
</comment>
<dbReference type="AlphaFoldDB" id="A0A8J3AKQ8"/>
<feature type="chain" id="PRO_5038429234" evidence="1">
    <location>
        <begin position="21"/>
        <end position="345"/>
    </location>
</feature>
<dbReference type="EMBL" id="BMHB01000001">
    <property type="protein sequence ID" value="GGI15383.1"/>
    <property type="molecule type" value="Genomic_DNA"/>
</dbReference>
<dbReference type="PANTHER" id="PTHR46066:SF2">
    <property type="entry name" value="CHITINASE DOMAIN-CONTAINING PROTEIN 1"/>
    <property type="match status" value="1"/>
</dbReference>
<dbReference type="InterPro" id="IPR011583">
    <property type="entry name" value="Chitinase_II/V-like_cat"/>
</dbReference>
<feature type="domain" description="GH18" evidence="2">
    <location>
        <begin position="29"/>
        <end position="345"/>
    </location>
</feature>
<keyword evidence="4" id="KW-1185">Reference proteome</keyword>
<dbReference type="PANTHER" id="PTHR46066">
    <property type="entry name" value="CHITINASE DOMAIN-CONTAINING PROTEIN 1 FAMILY MEMBER"/>
    <property type="match status" value="1"/>
</dbReference>